<dbReference type="AlphaFoldDB" id="A0A4V3UXW1"/>
<dbReference type="InterPro" id="IPR000866">
    <property type="entry name" value="AhpC/TSA"/>
</dbReference>
<dbReference type="PANTHER" id="PTHR42852">
    <property type="entry name" value="THIOL:DISULFIDE INTERCHANGE PROTEIN DSBE"/>
    <property type="match status" value="1"/>
</dbReference>
<gene>
    <name evidence="2" type="ORF">E7Z59_14820</name>
</gene>
<dbReference type="RefSeq" id="WP_136337133.1">
    <property type="nucleotide sequence ID" value="NZ_QXMP01000016.1"/>
</dbReference>
<dbReference type="GO" id="GO:0016491">
    <property type="term" value="F:oxidoreductase activity"/>
    <property type="evidence" value="ECO:0007669"/>
    <property type="project" value="InterPro"/>
</dbReference>
<evidence type="ECO:0000313" key="2">
    <source>
        <dbReference type="EMBL" id="THD65850.1"/>
    </source>
</evidence>
<dbReference type="OrthoDB" id="9815205at2"/>
<dbReference type="Proteomes" id="UP000305939">
    <property type="component" value="Unassembled WGS sequence"/>
</dbReference>
<feature type="domain" description="Thioredoxin" evidence="1">
    <location>
        <begin position="24"/>
        <end position="186"/>
    </location>
</feature>
<sequence>MKKLDRKQISNLLFLVVMGVLLFTPLGTPVKVFIHRLIAFSPSVESVEETERLSDYEWILEDMSGQRAYFGDMKGQVVVINFWATWCPPCIAEMPSLQELYTEYGDRATFMFVSQEDKATIKKFLVKRGFDLPVYNPLSKIPEKLYSQSVPATYIIDRDGGIRVSKVGVADWNSDTVRSLLDDLINAR</sequence>
<dbReference type="CDD" id="cd02966">
    <property type="entry name" value="TlpA_like_family"/>
    <property type="match status" value="1"/>
</dbReference>
<evidence type="ECO:0000313" key="3">
    <source>
        <dbReference type="Proteomes" id="UP000305939"/>
    </source>
</evidence>
<evidence type="ECO:0000259" key="1">
    <source>
        <dbReference type="PROSITE" id="PS51352"/>
    </source>
</evidence>
<dbReference type="Gene3D" id="3.40.30.10">
    <property type="entry name" value="Glutaredoxin"/>
    <property type="match status" value="1"/>
</dbReference>
<dbReference type="PROSITE" id="PS51352">
    <property type="entry name" value="THIOREDOXIN_2"/>
    <property type="match status" value="1"/>
</dbReference>
<reference evidence="2 3" key="1">
    <citation type="submission" date="2019-04" db="EMBL/GenBank/DDBJ databases">
        <title>Draft genome sequence of Robertkochia marina CC-AMO-30D.</title>
        <authorList>
            <person name="Hameed A."/>
            <person name="Lin S.-Y."/>
            <person name="Shahina M."/>
            <person name="Lai W.-A."/>
            <person name="Young C.-C."/>
        </authorList>
    </citation>
    <scope>NUCLEOTIDE SEQUENCE [LARGE SCALE GENOMIC DNA]</scope>
    <source>
        <strain evidence="2 3">CC-AMO-30D</strain>
    </source>
</reference>
<organism evidence="2 3">
    <name type="scientific">Robertkochia marina</name>
    <dbReference type="NCBI Taxonomy" id="1227945"/>
    <lineage>
        <taxon>Bacteria</taxon>
        <taxon>Pseudomonadati</taxon>
        <taxon>Bacteroidota</taxon>
        <taxon>Flavobacteriia</taxon>
        <taxon>Flavobacteriales</taxon>
        <taxon>Flavobacteriaceae</taxon>
        <taxon>Robertkochia</taxon>
    </lineage>
</organism>
<dbReference type="SUPFAM" id="SSF52833">
    <property type="entry name" value="Thioredoxin-like"/>
    <property type="match status" value="1"/>
</dbReference>
<dbReference type="Pfam" id="PF00578">
    <property type="entry name" value="AhpC-TSA"/>
    <property type="match status" value="1"/>
</dbReference>
<dbReference type="PANTHER" id="PTHR42852:SF13">
    <property type="entry name" value="PROTEIN DIPZ"/>
    <property type="match status" value="1"/>
</dbReference>
<dbReference type="EMBL" id="SSMC01000004">
    <property type="protein sequence ID" value="THD65850.1"/>
    <property type="molecule type" value="Genomic_DNA"/>
</dbReference>
<dbReference type="InterPro" id="IPR013766">
    <property type="entry name" value="Thioredoxin_domain"/>
</dbReference>
<accession>A0A4V3UXW1</accession>
<dbReference type="InterPro" id="IPR036249">
    <property type="entry name" value="Thioredoxin-like_sf"/>
</dbReference>
<comment type="caution">
    <text evidence="2">The sequence shown here is derived from an EMBL/GenBank/DDBJ whole genome shotgun (WGS) entry which is preliminary data.</text>
</comment>
<name>A0A4V3UXW1_9FLAO</name>
<proteinExistence type="predicted"/>
<protein>
    <submittedName>
        <fullName evidence="2">TlpA family protein disulfide reductase</fullName>
    </submittedName>
</protein>
<dbReference type="InterPro" id="IPR050553">
    <property type="entry name" value="Thioredoxin_ResA/DsbE_sf"/>
</dbReference>
<dbReference type="GO" id="GO:0016209">
    <property type="term" value="F:antioxidant activity"/>
    <property type="evidence" value="ECO:0007669"/>
    <property type="project" value="InterPro"/>
</dbReference>
<keyword evidence="3" id="KW-1185">Reference proteome</keyword>